<accession>A0ABZ0TV09</accession>
<sequence>MRDKEFETLIDLYLKDQLSMEEKFKVEEWLRHITDESAFGNLTETEKDASQSKTYADLMNRIGPVGSPKRTSVIIRMRLWLKVASCFVLLGIAVFAFSNQLKDIFNIQRYTSVANSAGHITKSILSDGTIVWLKGNSKLSYPVKFQGNLRNVDLEGEALFEVAKDAAHPFIIHCGVLTTRVLGTSFNIKRTSNKIEVNVLTGRVFLSSANAAAVTLRPHQKGTFSEVKKTIIQETHPVVEVASLTRGTEYDMFFNDATIGEVLHRIGKKFEVKINYKALRPNNTRITADFTDQSLVNTMNMMCEALNLEFAIKQGAVTITDNPTN</sequence>
<evidence type="ECO:0000259" key="3">
    <source>
        <dbReference type="Pfam" id="PF16344"/>
    </source>
</evidence>
<evidence type="ECO:0000313" key="5">
    <source>
        <dbReference type="Proteomes" id="UP001324380"/>
    </source>
</evidence>
<dbReference type="InterPro" id="IPR012373">
    <property type="entry name" value="Ferrdict_sens_TM"/>
</dbReference>
<dbReference type="PANTHER" id="PTHR30273">
    <property type="entry name" value="PERIPLASMIC SIGNAL SENSOR AND SIGMA FACTOR ACTIVATOR FECR-RELATED"/>
    <property type="match status" value="1"/>
</dbReference>
<keyword evidence="1" id="KW-1133">Transmembrane helix</keyword>
<dbReference type="PIRSF" id="PIRSF018266">
    <property type="entry name" value="FecR"/>
    <property type="match status" value="1"/>
</dbReference>
<dbReference type="Pfam" id="PF16344">
    <property type="entry name" value="FecR_C"/>
    <property type="match status" value="1"/>
</dbReference>
<protein>
    <submittedName>
        <fullName evidence="4">FecR family protein</fullName>
    </submittedName>
</protein>
<gene>
    <name evidence="4" type="ORF">SNE25_07080</name>
</gene>
<keyword evidence="5" id="KW-1185">Reference proteome</keyword>
<dbReference type="PANTHER" id="PTHR30273:SF2">
    <property type="entry name" value="PROTEIN FECR"/>
    <property type="match status" value="1"/>
</dbReference>
<evidence type="ECO:0000313" key="4">
    <source>
        <dbReference type="EMBL" id="WPU95285.1"/>
    </source>
</evidence>
<keyword evidence="1" id="KW-0472">Membrane</keyword>
<dbReference type="Gene3D" id="2.60.120.1440">
    <property type="match status" value="1"/>
</dbReference>
<dbReference type="RefSeq" id="WP_321564397.1">
    <property type="nucleotide sequence ID" value="NZ_CP139558.1"/>
</dbReference>
<dbReference type="EMBL" id="CP139558">
    <property type="protein sequence ID" value="WPU95285.1"/>
    <property type="molecule type" value="Genomic_DNA"/>
</dbReference>
<reference evidence="4 5" key="1">
    <citation type="submission" date="2023-11" db="EMBL/GenBank/DDBJ databases">
        <title>Analysis of the Genomes of Mucilaginibacter gossypii cycad 4 and M. sabulilitoris SNA2: microbes with the potential for plant growth promotion.</title>
        <authorList>
            <person name="Hirsch A.M."/>
            <person name="Humm E."/>
            <person name="Rubbi M."/>
            <person name="Del Vecchio G."/>
            <person name="Ha S.M."/>
            <person name="Pellegrini M."/>
            <person name="Gunsalus R.P."/>
        </authorList>
    </citation>
    <scope>NUCLEOTIDE SEQUENCE [LARGE SCALE GENOMIC DNA]</scope>
    <source>
        <strain evidence="4 5">SNA2</strain>
    </source>
</reference>
<evidence type="ECO:0000256" key="1">
    <source>
        <dbReference type="SAM" id="Phobius"/>
    </source>
</evidence>
<dbReference type="InterPro" id="IPR032508">
    <property type="entry name" value="FecR_C"/>
</dbReference>
<organism evidence="4 5">
    <name type="scientific">Mucilaginibacter sabulilitoris</name>
    <dbReference type="NCBI Taxonomy" id="1173583"/>
    <lineage>
        <taxon>Bacteria</taxon>
        <taxon>Pseudomonadati</taxon>
        <taxon>Bacteroidota</taxon>
        <taxon>Sphingobacteriia</taxon>
        <taxon>Sphingobacteriales</taxon>
        <taxon>Sphingobacteriaceae</taxon>
        <taxon>Mucilaginibacter</taxon>
    </lineage>
</organism>
<dbReference type="Gene3D" id="3.55.50.30">
    <property type="match status" value="1"/>
</dbReference>
<name>A0ABZ0TV09_9SPHI</name>
<dbReference type="Pfam" id="PF04773">
    <property type="entry name" value="FecR"/>
    <property type="match status" value="1"/>
</dbReference>
<evidence type="ECO:0000259" key="2">
    <source>
        <dbReference type="Pfam" id="PF04773"/>
    </source>
</evidence>
<feature type="domain" description="FecR protein" evidence="2">
    <location>
        <begin position="117"/>
        <end position="204"/>
    </location>
</feature>
<feature type="transmembrane region" description="Helical" evidence="1">
    <location>
        <begin position="79"/>
        <end position="98"/>
    </location>
</feature>
<dbReference type="Proteomes" id="UP001324380">
    <property type="component" value="Chromosome"/>
</dbReference>
<keyword evidence="1" id="KW-0812">Transmembrane</keyword>
<proteinExistence type="predicted"/>
<feature type="domain" description="Protein FecR C-terminal" evidence="3">
    <location>
        <begin position="252"/>
        <end position="319"/>
    </location>
</feature>
<dbReference type="InterPro" id="IPR006860">
    <property type="entry name" value="FecR"/>
</dbReference>